<organism evidence="3 4">
    <name type="scientific">Hibiscus sabdariffa</name>
    <name type="common">roselle</name>
    <dbReference type="NCBI Taxonomy" id="183260"/>
    <lineage>
        <taxon>Eukaryota</taxon>
        <taxon>Viridiplantae</taxon>
        <taxon>Streptophyta</taxon>
        <taxon>Embryophyta</taxon>
        <taxon>Tracheophyta</taxon>
        <taxon>Spermatophyta</taxon>
        <taxon>Magnoliopsida</taxon>
        <taxon>eudicotyledons</taxon>
        <taxon>Gunneridae</taxon>
        <taxon>Pentapetalae</taxon>
        <taxon>rosids</taxon>
        <taxon>malvids</taxon>
        <taxon>Malvales</taxon>
        <taxon>Malvaceae</taxon>
        <taxon>Malvoideae</taxon>
        <taxon>Hibiscus</taxon>
    </lineage>
</organism>
<dbReference type="EMBL" id="JBBPBM010000056">
    <property type="protein sequence ID" value="KAK8517029.1"/>
    <property type="molecule type" value="Genomic_DNA"/>
</dbReference>
<sequence>MLSDSCHSGDSAAGFAHNEVTKIGQGAHKIFGKDVSRKFYPQYLEPVWELDLLLEDEGILLSGCEAGETSYDIVSGDRTFGAFTHAVVTSLDHLRSSATVTNGELLAKSAKAITKDVYGQNPCLSCSHKNRDQPFLGGFAEISDPMLKLKDRFKQHVMM</sequence>
<dbReference type="PANTHER" id="PTHR48104">
    <property type="entry name" value="METACASPASE-4"/>
    <property type="match status" value="1"/>
</dbReference>
<feature type="domain" description="Peptidase C14 caspase" evidence="2">
    <location>
        <begin position="3"/>
        <end position="128"/>
    </location>
</feature>
<dbReference type="Proteomes" id="UP001472677">
    <property type="component" value="Unassembled WGS sequence"/>
</dbReference>
<accession>A0ABR2CCF7</accession>
<dbReference type="Gene3D" id="3.40.50.12660">
    <property type="match status" value="1"/>
</dbReference>
<name>A0ABR2CCF7_9ROSI</name>
<reference evidence="3 4" key="1">
    <citation type="journal article" date="2024" name="G3 (Bethesda)">
        <title>Genome assembly of Hibiscus sabdariffa L. provides insights into metabolisms of medicinal natural products.</title>
        <authorList>
            <person name="Kim T."/>
        </authorList>
    </citation>
    <scope>NUCLEOTIDE SEQUENCE [LARGE SCALE GENOMIC DNA]</scope>
    <source>
        <strain evidence="3">TK-2024</strain>
        <tissue evidence="3">Old leaves</tissue>
    </source>
</reference>
<evidence type="ECO:0000259" key="2">
    <source>
        <dbReference type="Pfam" id="PF00656"/>
    </source>
</evidence>
<evidence type="ECO:0000256" key="1">
    <source>
        <dbReference type="ARBA" id="ARBA00009005"/>
    </source>
</evidence>
<comment type="caution">
    <text evidence="3">The sequence shown here is derived from an EMBL/GenBank/DDBJ whole genome shotgun (WGS) entry which is preliminary data.</text>
</comment>
<proteinExistence type="inferred from homology"/>
<evidence type="ECO:0000313" key="3">
    <source>
        <dbReference type="EMBL" id="KAK8517029.1"/>
    </source>
</evidence>
<gene>
    <name evidence="3" type="ORF">V6N12_032229</name>
</gene>
<dbReference type="PANTHER" id="PTHR48104:SF7">
    <property type="entry name" value="METACASPASE-9"/>
    <property type="match status" value="1"/>
</dbReference>
<dbReference type="InterPro" id="IPR011600">
    <property type="entry name" value="Pept_C14_caspase"/>
</dbReference>
<keyword evidence="4" id="KW-1185">Reference proteome</keyword>
<evidence type="ECO:0000313" key="4">
    <source>
        <dbReference type="Proteomes" id="UP001472677"/>
    </source>
</evidence>
<comment type="similarity">
    <text evidence="1">Belongs to the peptidase C14B family.</text>
</comment>
<dbReference type="Pfam" id="PF00656">
    <property type="entry name" value="Peptidase_C14"/>
    <property type="match status" value="1"/>
</dbReference>
<protein>
    <recommendedName>
        <fullName evidence="2">Peptidase C14 caspase domain-containing protein</fullName>
    </recommendedName>
</protein>
<dbReference type="InterPro" id="IPR050452">
    <property type="entry name" value="Metacaspase"/>
</dbReference>